<protein>
    <recommendedName>
        <fullName evidence="4">Sulfotransferase family protein</fullName>
    </recommendedName>
</protein>
<name>A0A418ZVC6_9RHOB</name>
<dbReference type="Proteomes" id="UP000283587">
    <property type="component" value="Unassembled WGS sequence"/>
</dbReference>
<dbReference type="AlphaFoldDB" id="A0A418ZVC6"/>
<evidence type="ECO:0000313" key="2">
    <source>
        <dbReference type="EMBL" id="RJL04011.1"/>
    </source>
</evidence>
<gene>
    <name evidence="2" type="ORF">D3P05_21005</name>
</gene>
<dbReference type="RefSeq" id="WP_119900728.1">
    <property type="nucleotide sequence ID" value="NZ_QNRC01000039.1"/>
</dbReference>
<evidence type="ECO:0008006" key="4">
    <source>
        <dbReference type="Google" id="ProtNLM"/>
    </source>
</evidence>
<dbReference type="SUPFAM" id="SSF52540">
    <property type="entry name" value="P-loop containing nucleoside triphosphate hydrolases"/>
    <property type="match status" value="1"/>
</dbReference>
<evidence type="ECO:0000313" key="3">
    <source>
        <dbReference type="Proteomes" id="UP000283587"/>
    </source>
</evidence>
<organism evidence="2 3">
    <name type="scientific">Paracoccus siganidrum</name>
    <dbReference type="NCBI Taxonomy" id="1276757"/>
    <lineage>
        <taxon>Bacteria</taxon>
        <taxon>Pseudomonadati</taxon>
        <taxon>Pseudomonadota</taxon>
        <taxon>Alphaproteobacteria</taxon>
        <taxon>Rhodobacterales</taxon>
        <taxon>Paracoccaceae</taxon>
        <taxon>Paracoccus</taxon>
    </lineage>
</organism>
<dbReference type="EMBL" id="QZEW01000132">
    <property type="protein sequence ID" value="RJL04011.1"/>
    <property type="molecule type" value="Genomic_DNA"/>
</dbReference>
<evidence type="ECO:0000256" key="1">
    <source>
        <dbReference type="SAM" id="MobiDB-lite"/>
    </source>
</evidence>
<proteinExistence type="predicted"/>
<dbReference type="OrthoDB" id="7762993at2"/>
<accession>A0A418ZVC6</accession>
<dbReference type="InterPro" id="IPR027417">
    <property type="entry name" value="P-loop_NTPase"/>
</dbReference>
<feature type="region of interest" description="Disordered" evidence="1">
    <location>
        <begin position="1"/>
        <end position="20"/>
    </location>
</feature>
<keyword evidence="3" id="KW-1185">Reference proteome</keyword>
<sequence length="288" mass="31049">MAKPGRAGDQAGGGRKGRRRLIAHVGVQKTGTTSLQRHLQRNVQALADRLVVLTPQEGTPMRPLGRAAIAYSLRPAPDTEDALRLAIGDVLDGIPDNGLPVLLSHENLAGAMPGNGGETRLYPALPRIAALLAAQAKDFAVELVFYSRNMDRWRPSVWAQAVRTDGYAETLESFLDQTAGLPGWGELARRLAEGLGADRVTRLRLEDEPDPLRPGALLLAHAGLSEAEIAALQPLDAPSMERLNPGSTEFLRRLNGLALNPHARDRVADLVARTQPLFNADYRPAGTL</sequence>
<reference evidence="3" key="1">
    <citation type="submission" date="2018-09" db="EMBL/GenBank/DDBJ databases">
        <title>Paracoccus onubensis nov. sp. a moderate halophilic bacterium isolated from Gruta de las Maravillas (Aracena, Spain).</title>
        <authorList>
            <person name="Jurado V."/>
            <person name="Gutierrez-Patricio S."/>
            <person name="Gonzalez-Pimentel J.L."/>
            <person name="Miller A.Z."/>
            <person name="Laiz L."/>
            <person name="Saiz-Jimenez C."/>
        </authorList>
    </citation>
    <scope>NUCLEOTIDE SEQUENCE [LARGE SCALE GENOMIC DNA]</scope>
    <source>
        <strain evidence="3">DSM 26381</strain>
    </source>
</reference>
<comment type="caution">
    <text evidence="2">The sequence shown here is derived from an EMBL/GenBank/DDBJ whole genome shotgun (WGS) entry which is preliminary data.</text>
</comment>